<feature type="transmembrane region" description="Helical" evidence="1">
    <location>
        <begin position="12"/>
        <end position="31"/>
    </location>
</feature>
<dbReference type="EMBL" id="KK101074">
    <property type="protein sequence ID" value="KIZ02327.1"/>
    <property type="molecule type" value="Genomic_DNA"/>
</dbReference>
<keyword evidence="1" id="KW-1133">Transmembrane helix</keyword>
<proteinExistence type="predicted"/>
<protein>
    <recommendedName>
        <fullName evidence="2">CAAX prenyl protease 2/Lysostaphin resistance protein A-like domain-containing protein</fullName>
    </recommendedName>
</protein>
<feature type="transmembrane region" description="Helical" evidence="1">
    <location>
        <begin position="170"/>
        <end position="187"/>
    </location>
</feature>
<dbReference type="RefSeq" id="XP_013901346.1">
    <property type="nucleotide sequence ID" value="XM_014045892.1"/>
</dbReference>
<feature type="transmembrane region" description="Helical" evidence="1">
    <location>
        <begin position="82"/>
        <end position="102"/>
    </location>
</feature>
<evidence type="ECO:0000256" key="1">
    <source>
        <dbReference type="SAM" id="Phobius"/>
    </source>
</evidence>
<dbReference type="AlphaFoldDB" id="A0A0D2MP77"/>
<accession>A0A0D2MP77</accession>
<gene>
    <name evidence="3" type="ORF">MNEG_5637</name>
</gene>
<dbReference type="KEGG" id="mng:MNEG_5637"/>
<dbReference type="Proteomes" id="UP000054498">
    <property type="component" value="Unassembled WGS sequence"/>
</dbReference>
<feature type="transmembrane region" description="Helical" evidence="1">
    <location>
        <begin position="114"/>
        <end position="133"/>
    </location>
</feature>
<dbReference type="OrthoDB" id="545347at2759"/>
<feature type="transmembrane region" description="Helical" evidence="1">
    <location>
        <begin position="139"/>
        <end position="158"/>
    </location>
</feature>
<keyword evidence="1" id="KW-0812">Transmembrane</keyword>
<evidence type="ECO:0000259" key="2">
    <source>
        <dbReference type="Pfam" id="PF02517"/>
    </source>
</evidence>
<dbReference type="GO" id="GO:0080120">
    <property type="term" value="P:CAAX-box protein maturation"/>
    <property type="evidence" value="ECO:0007669"/>
    <property type="project" value="UniProtKB-ARBA"/>
</dbReference>
<organism evidence="3 4">
    <name type="scientific">Monoraphidium neglectum</name>
    <dbReference type="NCBI Taxonomy" id="145388"/>
    <lineage>
        <taxon>Eukaryota</taxon>
        <taxon>Viridiplantae</taxon>
        <taxon>Chlorophyta</taxon>
        <taxon>core chlorophytes</taxon>
        <taxon>Chlorophyceae</taxon>
        <taxon>CS clade</taxon>
        <taxon>Sphaeropleales</taxon>
        <taxon>Selenastraceae</taxon>
        <taxon>Monoraphidium</taxon>
    </lineage>
</organism>
<dbReference type="InterPro" id="IPR003675">
    <property type="entry name" value="Rce1/LyrA-like_dom"/>
</dbReference>
<dbReference type="GeneID" id="25738514"/>
<feature type="domain" description="CAAX prenyl protease 2/Lysostaphin resistance protein A-like" evidence="2">
    <location>
        <begin position="140"/>
        <end position="225"/>
    </location>
</feature>
<evidence type="ECO:0000313" key="4">
    <source>
        <dbReference type="Proteomes" id="UP000054498"/>
    </source>
</evidence>
<dbReference type="Pfam" id="PF02517">
    <property type="entry name" value="Rce1-like"/>
    <property type="match status" value="1"/>
</dbReference>
<reference evidence="3 4" key="1">
    <citation type="journal article" date="2013" name="BMC Genomics">
        <title>Reconstruction of the lipid metabolism for the microalga Monoraphidium neglectum from its genome sequence reveals characteristics suitable for biofuel production.</title>
        <authorList>
            <person name="Bogen C."/>
            <person name="Al-Dilaimi A."/>
            <person name="Albersmeier A."/>
            <person name="Wichmann J."/>
            <person name="Grundmann M."/>
            <person name="Rupp O."/>
            <person name="Lauersen K.J."/>
            <person name="Blifernez-Klassen O."/>
            <person name="Kalinowski J."/>
            <person name="Goesmann A."/>
            <person name="Mussgnug J.H."/>
            <person name="Kruse O."/>
        </authorList>
    </citation>
    <scope>NUCLEOTIDE SEQUENCE [LARGE SCALE GENOMIC DNA]</scope>
    <source>
        <strain evidence="3 4">SAG 48.87</strain>
    </source>
</reference>
<dbReference type="PANTHER" id="PTHR43592:SF15">
    <property type="entry name" value="CAAX AMINO TERMINAL PROTEASE FAMILY PROTEIN"/>
    <property type="match status" value="1"/>
</dbReference>
<name>A0A0D2MP77_9CHLO</name>
<evidence type="ECO:0000313" key="3">
    <source>
        <dbReference type="EMBL" id="KIZ02327.1"/>
    </source>
</evidence>
<feature type="transmembrane region" description="Helical" evidence="1">
    <location>
        <begin position="193"/>
        <end position="214"/>
    </location>
</feature>
<feature type="transmembrane region" description="Helical" evidence="1">
    <location>
        <begin position="43"/>
        <end position="62"/>
    </location>
</feature>
<dbReference type="GO" id="GO:0004175">
    <property type="term" value="F:endopeptidase activity"/>
    <property type="evidence" value="ECO:0007669"/>
    <property type="project" value="UniProtKB-ARBA"/>
</dbReference>
<sequence>MAAATPGLSDGVNWYCYTALGLLWLVDFTPIGQAVASGADAPIKLAVFQLATFFLPSLVYAWRMGWDFKATFRVAAPSGKWAAAGLGLGPVVWALTSAAISLRTGVWPWDLAPDAAAGAAGGLVGGLVAAAAAGTSQDAATLLASAALAPAVMEELLFRGLLLTALRQRFGSVDAAAVSGALFALIHLSVEQFFPFCVLGLAAGAVATASGSVWPAVALHAGYNATGLALGLALQRAAAG</sequence>
<dbReference type="PANTHER" id="PTHR43592">
    <property type="entry name" value="CAAX AMINO TERMINAL PROTEASE"/>
    <property type="match status" value="1"/>
</dbReference>
<keyword evidence="4" id="KW-1185">Reference proteome</keyword>
<keyword evidence="1" id="KW-0472">Membrane</keyword>